<keyword evidence="1" id="KW-1133">Transmembrane helix</keyword>
<dbReference type="AlphaFoldDB" id="A0A5B7EW63"/>
<evidence type="ECO:0008006" key="4">
    <source>
        <dbReference type="Google" id="ProtNLM"/>
    </source>
</evidence>
<reference evidence="2 3" key="1">
    <citation type="submission" date="2019-05" db="EMBL/GenBank/DDBJ databases">
        <title>Another draft genome of Portunus trituberculatus and its Hox gene families provides insights of decapod evolution.</title>
        <authorList>
            <person name="Jeong J.-H."/>
            <person name="Song I."/>
            <person name="Kim S."/>
            <person name="Choi T."/>
            <person name="Kim D."/>
            <person name="Ryu S."/>
            <person name="Kim W."/>
        </authorList>
    </citation>
    <scope>NUCLEOTIDE SEQUENCE [LARGE SCALE GENOMIC DNA]</scope>
    <source>
        <tissue evidence="2">Muscle</tissue>
    </source>
</reference>
<name>A0A5B7EW63_PORTR</name>
<dbReference type="EMBL" id="VSRR010003852">
    <property type="protein sequence ID" value="MPC37685.1"/>
    <property type="molecule type" value="Genomic_DNA"/>
</dbReference>
<comment type="caution">
    <text evidence="2">The sequence shown here is derived from an EMBL/GenBank/DDBJ whole genome shotgun (WGS) entry which is preliminary data.</text>
</comment>
<keyword evidence="1" id="KW-0472">Membrane</keyword>
<accession>A0A5B7EW63</accession>
<sequence length="91" mass="9652">MVEGFERGTVTAGCHLLGDSGYPSKKWLLTLHLRPLSGPHSNYNRGVESELELRSRLLLARVGVGVGVGVGIGISVGVGVRKNMSDSDSFT</sequence>
<evidence type="ECO:0000256" key="1">
    <source>
        <dbReference type="SAM" id="Phobius"/>
    </source>
</evidence>
<evidence type="ECO:0000313" key="2">
    <source>
        <dbReference type="EMBL" id="MPC37685.1"/>
    </source>
</evidence>
<keyword evidence="3" id="KW-1185">Reference proteome</keyword>
<feature type="transmembrane region" description="Helical" evidence="1">
    <location>
        <begin position="58"/>
        <end position="80"/>
    </location>
</feature>
<evidence type="ECO:0000313" key="3">
    <source>
        <dbReference type="Proteomes" id="UP000324222"/>
    </source>
</evidence>
<keyword evidence="1" id="KW-0812">Transmembrane</keyword>
<organism evidence="2 3">
    <name type="scientific">Portunus trituberculatus</name>
    <name type="common">Swimming crab</name>
    <name type="synonym">Neptunus trituberculatus</name>
    <dbReference type="NCBI Taxonomy" id="210409"/>
    <lineage>
        <taxon>Eukaryota</taxon>
        <taxon>Metazoa</taxon>
        <taxon>Ecdysozoa</taxon>
        <taxon>Arthropoda</taxon>
        <taxon>Crustacea</taxon>
        <taxon>Multicrustacea</taxon>
        <taxon>Malacostraca</taxon>
        <taxon>Eumalacostraca</taxon>
        <taxon>Eucarida</taxon>
        <taxon>Decapoda</taxon>
        <taxon>Pleocyemata</taxon>
        <taxon>Brachyura</taxon>
        <taxon>Eubrachyura</taxon>
        <taxon>Portunoidea</taxon>
        <taxon>Portunidae</taxon>
        <taxon>Portuninae</taxon>
        <taxon>Portunus</taxon>
    </lineage>
</organism>
<gene>
    <name evidence="2" type="ORF">E2C01_031174</name>
</gene>
<proteinExistence type="predicted"/>
<protein>
    <recommendedName>
        <fullName evidence="4">DDE Tnp4 domain-containing protein</fullName>
    </recommendedName>
</protein>
<dbReference type="Proteomes" id="UP000324222">
    <property type="component" value="Unassembled WGS sequence"/>
</dbReference>